<feature type="compositionally biased region" description="Acidic residues" evidence="1">
    <location>
        <begin position="463"/>
        <end position="474"/>
    </location>
</feature>
<sequence length="841" mass="93219">MHHMGFCEGVIGRFRGKSVSFNGPLKTQLSSNSNQSEGLLPGSSQRQLQQNSYLRPSDVGQNVQTRSRSSSMSSVDIISEPSSPSIAPTISITYSNDDDQNYERNGSFNSHDNNFSKSIVKNIDISRAPQSDLNNPSQIQNKLVSLESPAVKISQHHMNGSRGYSTNPSARQFNSDSPLSSPKIIPSDSSSRQFSSPTPPLSSPKIIPSKQLSSPTPPQSSPNVSPPNPSYRQTPSPTLPLSSSRIAPSNPSTRQVSSPTPPPSSPRIAPSNPSTRQVSSPTPPPSSPRIAPSNPSTRQVSSPTPPPSSPRAVPSNPSARQFNSNSPLSSPKVIPSNSSARQFNYNSPLSSPKVVPSNSSTRQFSTPTSPLSSPKVVPSSPSARQFSSPTPPLSSPKVVPQILVDDGESEGRHKRHPLKKNYAPKDDFDNDSLYHSNNSSSIDITRPMAPFMYENGNDSGTNDSEDMSSDEDELDSKSLKNMDHKGKTDNIRKEKVLAVDNYGFVHNVAESEIPKGANGIQRIVQVPGVEEKTARSIRLYRDREAKWVSFLGSMDPSMARDSRKIKKLVRLGIPESVRGKAWQFMAGVHKYYKKGVFDKLRNKEKLPIYDDIEKDIDRCYPDHIHFREKGFGQEDLFNILKAYAHYDTVVGYCQGMGRLVGMMLMQMPAEDTFWLLVATIEEYMSGYFAPDLPQIKVDSRIFDLLLLEHDAKLAQHFKNESVDPILYIPKWFLTIFTMVLPWASVLRVWDVFYFEAILDCTRDYILSHCPSTSDILEFLGSIPHELLTPDLLLDAAFKIKLKRSTIKRLNKKATEKNSGESDKKLKIDGIEFKLIGDNVNN</sequence>
<dbReference type="AlphaFoldDB" id="A0A9N9A1C5"/>
<dbReference type="OrthoDB" id="159449at2759"/>
<dbReference type="GO" id="GO:0005096">
    <property type="term" value="F:GTPase activator activity"/>
    <property type="evidence" value="ECO:0007669"/>
    <property type="project" value="TreeGrafter"/>
</dbReference>
<dbReference type="PROSITE" id="PS50086">
    <property type="entry name" value="TBC_RABGAP"/>
    <property type="match status" value="1"/>
</dbReference>
<feature type="compositionally biased region" description="Low complexity" evidence="1">
    <location>
        <begin position="203"/>
        <end position="214"/>
    </location>
</feature>
<feature type="compositionally biased region" description="Low complexity" evidence="1">
    <location>
        <begin position="175"/>
        <end position="196"/>
    </location>
</feature>
<dbReference type="GO" id="GO:0031267">
    <property type="term" value="F:small GTPase binding"/>
    <property type="evidence" value="ECO:0007669"/>
    <property type="project" value="TreeGrafter"/>
</dbReference>
<dbReference type="Gene3D" id="1.10.472.80">
    <property type="entry name" value="Ypt/Rab-GAP domain of gyp1p, domain 3"/>
    <property type="match status" value="1"/>
</dbReference>
<feature type="compositionally biased region" description="Low complexity" evidence="1">
    <location>
        <begin position="310"/>
        <end position="319"/>
    </location>
</feature>
<dbReference type="Gene3D" id="1.10.10.750">
    <property type="entry name" value="Ypt/Rab-GAP domain of gyp1p, domain 1"/>
    <property type="match status" value="1"/>
</dbReference>
<feature type="compositionally biased region" description="Low complexity" evidence="1">
    <location>
        <begin position="234"/>
        <end position="244"/>
    </location>
</feature>
<dbReference type="Proteomes" id="UP000789759">
    <property type="component" value="Unassembled WGS sequence"/>
</dbReference>
<dbReference type="SMART" id="SM00164">
    <property type="entry name" value="TBC"/>
    <property type="match status" value="1"/>
</dbReference>
<feature type="compositionally biased region" description="Basic and acidic residues" evidence="1">
    <location>
        <begin position="475"/>
        <end position="486"/>
    </location>
</feature>
<dbReference type="EMBL" id="CAJVQA010001415">
    <property type="protein sequence ID" value="CAG8513542.1"/>
    <property type="molecule type" value="Genomic_DNA"/>
</dbReference>
<feature type="region of interest" description="Disordered" evidence="1">
    <location>
        <begin position="157"/>
        <end position="486"/>
    </location>
</feature>
<evidence type="ECO:0000256" key="1">
    <source>
        <dbReference type="SAM" id="MobiDB-lite"/>
    </source>
</evidence>
<comment type="caution">
    <text evidence="3">The sequence shown here is derived from an EMBL/GenBank/DDBJ whole genome shotgun (WGS) entry which is preliminary data.</text>
</comment>
<feature type="region of interest" description="Disordered" evidence="1">
    <location>
        <begin position="25"/>
        <end position="115"/>
    </location>
</feature>
<dbReference type="InterPro" id="IPR050302">
    <property type="entry name" value="Rab_GAP_TBC_domain"/>
</dbReference>
<feature type="compositionally biased region" description="Polar residues" evidence="1">
    <location>
        <begin position="320"/>
        <end position="364"/>
    </location>
</feature>
<feature type="domain" description="Rab-GAP TBC" evidence="2">
    <location>
        <begin position="572"/>
        <end position="756"/>
    </location>
</feature>
<feature type="compositionally biased region" description="Polar residues" evidence="1">
    <location>
        <begin position="433"/>
        <end position="443"/>
    </location>
</feature>
<feature type="compositionally biased region" description="Polar residues" evidence="1">
    <location>
        <begin position="25"/>
        <end position="66"/>
    </location>
</feature>
<dbReference type="SUPFAM" id="SSF47923">
    <property type="entry name" value="Ypt/Rab-GAP domain of gyp1p"/>
    <property type="match status" value="2"/>
</dbReference>
<feature type="compositionally biased region" description="Low complexity" evidence="1">
    <location>
        <begin position="365"/>
        <end position="382"/>
    </location>
</feature>
<dbReference type="Pfam" id="PF00566">
    <property type="entry name" value="RabGAP-TBC"/>
    <property type="match status" value="1"/>
</dbReference>
<feature type="compositionally biased region" description="Pro residues" evidence="1">
    <location>
        <begin position="215"/>
        <end position="229"/>
    </location>
</feature>
<proteinExistence type="predicted"/>
<feature type="compositionally biased region" description="Low complexity" evidence="1">
    <location>
        <begin position="266"/>
        <end position="280"/>
    </location>
</feature>
<feature type="compositionally biased region" description="Polar residues" evidence="1">
    <location>
        <begin position="157"/>
        <end position="174"/>
    </location>
</feature>
<reference evidence="3" key="1">
    <citation type="submission" date="2021-06" db="EMBL/GenBank/DDBJ databases">
        <authorList>
            <person name="Kallberg Y."/>
            <person name="Tangrot J."/>
            <person name="Rosling A."/>
        </authorList>
    </citation>
    <scope>NUCLEOTIDE SEQUENCE</scope>
    <source>
        <strain evidence="3">FL966</strain>
    </source>
</reference>
<protein>
    <submittedName>
        <fullName evidence="3">6428_t:CDS:1</fullName>
    </submittedName>
</protein>
<dbReference type="PANTHER" id="PTHR47219:SF9">
    <property type="entry name" value="GTPASE ACTIVATING PROTEIN AND CENTROSOME-ASSOCIATED, ISOFORM B"/>
    <property type="match status" value="1"/>
</dbReference>
<gene>
    <name evidence="3" type="ORF">CPELLU_LOCUS3035</name>
</gene>
<feature type="compositionally biased region" description="Polar residues" evidence="1">
    <location>
        <begin position="103"/>
        <end position="115"/>
    </location>
</feature>
<dbReference type="Gene3D" id="1.10.8.270">
    <property type="entry name" value="putative rabgap domain of human tbc1 domain family member 14 like domains"/>
    <property type="match status" value="1"/>
</dbReference>
<evidence type="ECO:0000259" key="2">
    <source>
        <dbReference type="PROSITE" id="PS50086"/>
    </source>
</evidence>
<organism evidence="3 4">
    <name type="scientific">Cetraspora pellucida</name>
    <dbReference type="NCBI Taxonomy" id="1433469"/>
    <lineage>
        <taxon>Eukaryota</taxon>
        <taxon>Fungi</taxon>
        <taxon>Fungi incertae sedis</taxon>
        <taxon>Mucoromycota</taxon>
        <taxon>Glomeromycotina</taxon>
        <taxon>Glomeromycetes</taxon>
        <taxon>Diversisporales</taxon>
        <taxon>Gigasporaceae</taxon>
        <taxon>Cetraspora</taxon>
    </lineage>
</organism>
<keyword evidence="4" id="KW-1185">Reference proteome</keyword>
<dbReference type="InterPro" id="IPR000195">
    <property type="entry name" value="Rab-GAP-TBC_dom"/>
</dbReference>
<evidence type="ECO:0000313" key="3">
    <source>
        <dbReference type="EMBL" id="CAG8513542.1"/>
    </source>
</evidence>
<dbReference type="FunFam" id="1.10.8.270:FF:000016">
    <property type="entry name" value="TBC1 domain family member 2A"/>
    <property type="match status" value="1"/>
</dbReference>
<dbReference type="InterPro" id="IPR035969">
    <property type="entry name" value="Rab-GAP_TBC_sf"/>
</dbReference>
<feature type="compositionally biased region" description="Low complexity" evidence="1">
    <location>
        <begin position="288"/>
        <end position="302"/>
    </location>
</feature>
<evidence type="ECO:0000313" key="4">
    <source>
        <dbReference type="Proteomes" id="UP000789759"/>
    </source>
</evidence>
<feature type="compositionally biased region" description="Low complexity" evidence="1">
    <location>
        <begin position="67"/>
        <end position="92"/>
    </location>
</feature>
<name>A0A9N9A1C5_9GLOM</name>
<dbReference type="PANTHER" id="PTHR47219">
    <property type="entry name" value="RAB GTPASE-ACTIVATING PROTEIN 1-LIKE"/>
    <property type="match status" value="1"/>
</dbReference>
<accession>A0A9N9A1C5</accession>